<sequence length="707" mass="81079">MVYNALRRSRILILALLILIGYLTYHSKNRSPPPIQISEFDIVGARNSFINPIYEKWNYKKNAKSINKYEYLKDVPLESVCTAYFDELSKLYPGNPGPTIVDLEEIQGTKYDSTVFKKQKWVSARRRNKIISFRGSSGRMSQEDIIQIELDYAKTCQTVSQQERSVFNQFAHARVFGKCILGNQNRSSEQIQKLDVLGSKFEKKLYPWVSQEIPTFESWSGEMLKKGKIPVLDNVKFDAYQETQVFLKDWQSKSNGRGIVIPILPTSSRSIQVENIARLIKVLRGLKNTFPIQITHVGDLSDSEKKIIATAARTEVSRLPSSHKKVWFVDLTPVKNKIKHPLVAKSSAYNSAQFVLALSTIFNSFEESLVLLSSSIPLAEQLEKTFFENKSYKEHGILLFKRPSYYTSKIRRFKPGFHELTNLIRQYMTPSQNDKDFFGLNLRNPEVESSNRVYEESFQNLLDPSVMVINKTKVLSGLLMGANFQLYDLFKLRFAPVEDDLNPEFVWIGQELAGTNVKVNFNHNYGVIAGILTPEENKSPVASSAIELCSSSWAQLSDVDDYTLLYVTSHQLENWIYEGMTFKENLKGKYAMKKTELVDNVFKPGEENNKVEVIKEDTTMFQEKVVANPLFIDTILRPPIIKKPIYTSEFQEPNQAWLKQDKFAGFSGHQYYCAYDVVGSPVTGERGLTISVNDKLQAWYKYVLDVW</sequence>
<dbReference type="AlphaFoldDB" id="A3LP66"/>
<dbReference type="InParanoid" id="A3LP66"/>
<dbReference type="Pfam" id="PF11051">
    <property type="entry name" value="Mannosyl_trans3"/>
    <property type="match status" value="1"/>
</dbReference>
<keyword evidence="6" id="KW-0812">Transmembrane</keyword>
<evidence type="ECO:0000256" key="8">
    <source>
        <dbReference type="ARBA" id="ARBA00022989"/>
    </source>
</evidence>
<keyword evidence="7" id="KW-0735">Signal-anchor</keyword>
<keyword evidence="4 12" id="KW-0328">Glycosyltransferase</keyword>
<feature type="non-terminal residue" evidence="12">
    <location>
        <position position="707"/>
    </location>
</feature>
<dbReference type="Proteomes" id="UP000002258">
    <property type="component" value="Chromosome 2"/>
</dbReference>
<dbReference type="OrthoDB" id="430354at2759"/>
<dbReference type="GO" id="GO:0006493">
    <property type="term" value="P:protein O-linked glycosylation"/>
    <property type="evidence" value="ECO:0007669"/>
    <property type="project" value="TreeGrafter"/>
</dbReference>
<dbReference type="PANTHER" id="PTHR31392">
    <property type="entry name" value="ALPHA-1,3-MANNOSYLTRANSFERASE MNN1-RELATED"/>
    <property type="match status" value="1"/>
</dbReference>
<dbReference type="UniPathway" id="UPA00378"/>
<evidence type="ECO:0000256" key="5">
    <source>
        <dbReference type="ARBA" id="ARBA00022679"/>
    </source>
</evidence>
<evidence type="ECO:0000256" key="11">
    <source>
        <dbReference type="ARBA" id="ARBA00023180"/>
    </source>
</evidence>
<proteinExistence type="inferred from homology"/>
<evidence type="ECO:0000256" key="6">
    <source>
        <dbReference type="ARBA" id="ARBA00022692"/>
    </source>
</evidence>
<reference evidence="12 13" key="1">
    <citation type="journal article" date="2007" name="Nat. Biotechnol.">
        <title>Genome sequence of the lignocellulose-bioconverting and xylose-fermenting yeast Pichia stipitis.</title>
        <authorList>
            <person name="Jeffries T.W."/>
            <person name="Grigoriev I.V."/>
            <person name="Grimwood J."/>
            <person name="Laplaza J.M."/>
            <person name="Aerts A."/>
            <person name="Salamov A."/>
            <person name="Schmutz J."/>
            <person name="Lindquist E."/>
            <person name="Dehal P."/>
            <person name="Shapiro H."/>
            <person name="Jin Y.S."/>
            <person name="Passoth V."/>
            <person name="Richardson P.M."/>
        </authorList>
    </citation>
    <scope>NUCLEOTIDE SEQUENCE [LARGE SCALE GENOMIC DNA]</scope>
    <source>
        <strain evidence="13">ATCC 58785 / CBS 6054 / NBRC 10063 / NRRL Y-11545</strain>
    </source>
</reference>
<comment type="pathway">
    <text evidence="2">Protein modification; protein glycosylation.</text>
</comment>
<evidence type="ECO:0000313" key="13">
    <source>
        <dbReference type="Proteomes" id="UP000002258"/>
    </source>
</evidence>
<comment type="similarity">
    <text evidence="3">Belongs to the MNN1/MNT family.</text>
</comment>
<keyword evidence="10" id="KW-0472">Membrane</keyword>
<protein>
    <submittedName>
        <fullName evidence="12">Mannosyltransferases-like protein</fullName>
    </submittedName>
</protein>
<evidence type="ECO:0000256" key="3">
    <source>
        <dbReference type="ARBA" id="ARBA00009105"/>
    </source>
</evidence>
<dbReference type="STRING" id="322104.A3LP66"/>
<keyword evidence="5 12" id="KW-0808">Transferase</keyword>
<dbReference type="GeneID" id="4837144"/>
<evidence type="ECO:0000256" key="2">
    <source>
        <dbReference type="ARBA" id="ARBA00004922"/>
    </source>
</evidence>
<dbReference type="KEGG" id="pic:PICST_41123"/>
<dbReference type="OMA" id="DYWCAYD"/>
<comment type="subcellular location">
    <subcellularLocation>
        <location evidence="1">Golgi apparatus membrane</location>
        <topology evidence="1">Single-pass type II membrane protein</topology>
    </subcellularLocation>
</comment>
<dbReference type="GO" id="GO:0000139">
    <property type="term" value="C:Golgi membrane"/>
    <property type="evidence" value="ECO:0007669"/>
    <property type="project" value="UniProtKB-SubCell"/>
</dbReference>
<dbReference type="eggNOG" id="ENOG502T9W7">
    <property type="taxonomic scope" value="Eukaryota"/>
</dbReference>
<evidence type="ECO:0000256" key="1">
    <source>
        <dbReference type="ARBA" id="ARBA00004323"/>
    </source>
</evidence>
<keyword evidence="8" id="KW-1133">Transmembrane helix</keyword>
<keyword evidence="13" id="KW-1185">Reference proteome</keyword>
<evidence type="ECO:0000256" key="4">
    <source>
        <dbReference type="ARBA" id="ARBA00022676"/>
    </source>
</evidence>
<evidence type="ECO:0000313" key="12">
    <source>
        <dbReference type="EMBL" id="ABN64442.2"/>
    </source>
</evidence>
<dbReference type="EMBL" id="CP000496">
    <property type="protein sequence ID" value="ABN64442.2"/>
    <property type="molecule type" value="Genomic_DNA"/>
</dbReference>
<keyword evidence="11" id="KW-0325">Glycoprotein</keyword>
<dbReference type="GO" id="GO:0000033">
    <property type="term" value="F:alpha-1,3-mannosyltransferase activity"/>
    <property type="evidence" value="ECO:0007669"/>
    <property type="project" value="TreeGrafter"/>
</dbReference>
<evidence type="ECO:0000256" key="10">
    <source>
        <dbReference type="ARBA" id="ARBA00023136"/>
    </source>
</evidence>
<keyword evidence="9" id="KW-0333">Golgi apparatus</keyword>
<dbReference type="HOGENOM" id="CLU_028276_0_0_1"/>
<gene>
    <name evidence="12" type="primary">MNT42</name>
    <name evidence="12" type="ORF">PICST_41123</name>
</gene>
<accession>A3LP66</accession>
<evidence type="ECO:0000256" key="9">
    <source>
        <dbReference type="ARBA" id="ARBA00023034"/>
    </source>
</evidence>
<dbReference type="InterPro" id="IPR022751">
    <property type="entry name" value="Alpha_mannosyltransferase"/>
</dbReference>
<organism evidence="12 13">
    <name type="scientific">Scheffersomyces stipitis (strain ATCC 58785 / CBS 6054 / NBRC 10063 / NRRL Y-11545)</name>
    <name type="common">Yeast</name>
    <name type="synonym">Pichia stipitis</name>
    <dbReference type="NCBI Taxonomy" id="322104"/>
    <lineage>
        <taxon>Eukaryota</taxon>
        <taxon>Fungi</taxon>
        <taxon>Dikarya</taxon>
        <taxon>Ascomycota</taxon>
        <taxon>Saccharomycotina</taxon>
        <taxon>Pichiomycetes</taxon>
        <taxon>Debaryomycetaceae</taxon>
        <taxon>Scheffersomyces</taxon>
    </lineage>
</organism>
<dbReference type="RefSeq" id="XP_001382471.2">
    <property type="nucleotide sequence ID" value="XM_001382434.1"/>
</dbReference>
<dbReference type="PANTHER" id="PTHR31392:SF1">
    <property type="entry name" value="ALPHA-1,3-MANNOSYLTRANSFERASE MNN1-RELATED"/>
    <property type="match status" value="1"/>
</dbReference>
<name>A3LP66_PICST</name>
<evidence type="ECO:0000256" key="7">
    <source>
        <dbReference type="ARBA" id="ARBA00022968"/>
    </source>
</evidence>